<keyword evidence="4 10" id="KW-0997">Cell inner membrane</keyword>
<comment type="subcellular location">
    <subcellularLocation>
        <location evidence="10">Cell inner membrane</location>
        <topology evidence="10">Multi-pass membrane protein</topology>
    </subcellularLocation>
    <subcellularLocation>
        <location evidence="1">Cell membrane</location>
        <topology evidence="1">Multi-pass membrane protein</topology>
    </subcellularLocation>
</comment>
<keyword evidence="3 10" id="KW-1003">Cell membrane</keyword>
<comment type="caution">
    <text evidence="12">The sequence shown here is derived from an EMBL/GenBank/DDBJ whole genome shotgun (WGS) entry which is preliminary data.</text>
</comment>
<dbReference type="GO" id="GO:0017038">
    <property type="term" value="P:protein import"/>
    <property type="evidence" value="ECO:0007669"/>
    <property type="project" value="TreeGrafter"/>
</dbReference>
<dbReference type="RefSeq" id="WP_188789509.1">
    <property type="nucleotide sequence ID" value="NZ_BMJV01000002.1"/>
</dbReference>
<dbReference type="GO" id="GO:0051301">
    <property type="term" value="P:cell division"/>
    <property type="evidence" value="ECO:0007669"/>
    <property type="project" value="UniProtKB-UniRule"/>
</dbReference>
<sequence length="231" mass="25314">MDPQTLAVAQEIDFSMWGLFARATLTVKIVMFLLVLSSVWGWAIIFEKVVSYRRARQEAAKFDRAFWSGEPLDELYDQIGAEPKGRAQRVFAAGMTEWRRSHRDDGALIAGAHARIDRSMDVAIQKEAEELQRGLPVLATVGSTAPFVGLFGTVWGIMHAFIEIASQQDTSLVVVAPGIAEALFATALGLIAAIPAVIFYNKLSADASRVISGYEAFADEFSTILSRQLDS</sequence>
<dbReference type="EMBL" id="BMJV01000002">
    <property type="protein sequence ID" value="GGG68060.1"/>
    <property type="molecule type" value="Genomic_DNA"/>
</dbReference>
<reference evidence="12" key="2">
    <citation type="submission" date="2020-09" db="EMBL/GenBank/DDBJ databases">
        <authorList>
            <person name="Sun Q."/>
            <person name="Zhou Y."/>
        </authorList>
    </citation>
    <scope>NUCLEOTIDE SEQUENCE</scope>
    <source>
        <strain evidence="12">CGMCC 1.15762</strain>
    </source>
</reference>
<proteinExistence type="inferred from homology"/>
<dbReference type="InterPro" id="IPR014163">
    <property type="entry name" value="Tol-Pal_TolQ"/>
</dbReference>
<dbReference type="InterPro" id="IPR050790">
    <property type="entry name" value="ExbB/TolQ_transport"/>
</dbReference>
<dbReference type="GO" id="GO:0043213">
    <property type="term" value="P:bacteriocin transport"/>
    <property type="evidence" value="ECO:0007669"/>
    <property type="project" value="InterPro"/>
</dbReference>
<dbReference type="HAMAP" id="MF_02202">
    <property type="entry name" value="TolQ"/>
    <property type="match status" value="1"/>
</dbReference>
<reference evidence="12" key="1">
    <citation type="journal article" date="2014" name="Int. J. Syst. Evol. Microbiol.">
        <title>Complete genome sequence of Corynebacterium casei LMG S-19264T (=DSM 44701T), isolated from a smear-ripened cheese.</title>
        <authorList>
            <consortium name="US DOE Joint Genome Institute (JGI-PGF)"/>
            <person name="Walter F."/>
            <person name="Albersmeier A."/>
            <person name="Kalinowski J."/>
            <person name="Ruckert C."/>
        </authorList>
    </citation>
    <scope>NUCLEOTIDE SEQUENCE</scope>
    <source>
        <strain evidence="12">CGMCC 1.15762</strain>
    </source>
</reference>
<evidence type="ECO:0000256" key="1">
    <source>
        <dbReference type="ARBA" id="ARBA00004651"/>
    </source>
</evidence>
<keyword evidence="8 10" id="KW-0472">Membrane</keyword>
<feature type="transmembrane region" description="Helical" evidence="10">
    <location>
        <begin position="135"/>
        <end position="162"/>
    </location>
</feature>
<dbReference type="AlphaFoldDB" id="A0A8J2ZIR0"/>
<evidence type="ECO:0000313" key="13">
    <source>
        <dbReference type="Proteomes" id="UP000617145"/>
    </source>
</evidence>
<keyword evidence="9 10" id="KW-0131">Cell cycle</keyword>
<evidence type="ECO:0000256" key="3">
    <source>
        <dbReference type="ARBA" id="ARBA00022475"/>
    </source>
</evidence>
<feature type="transmembrane region" description="Helical" evidence="10">
    <location>
        <begin position="182"/>
        <end position="200"/>
    </location>
</feature>
<keyword evidence="13" id="KW-1185">Reference proteome</keyword>
<dbReference type="NCBIfam" id="TIGR02796">
    <property type="entry name" value="tolQ"/>
    <property type="match status" value="1"/>
</dbReference>
<comment type="function">
    <text evidence="10">Part of the Tol-Pal system, which plays a role in outer membrane invagination during cell division and is important for maintaining outer membrane integrity.</text>
</comment>
<feature type="domain" description="MotA/TolQ/ExbB proton channel" evidence="11">
    <location>
        <begin position="89"/>
        <end position="215"/>
    </location>
</feature>
<evidence type="ECO:0000256" key="7">
    <source>
        <dbReference type="ARBA" id="ARBA00022989"/>
    </source>
</evidence>
<dbReference type="Proteomes" id="UP000617145">
    <property type="component" value="Unassembled WGS sequence"/>
</dbReference>
<evidence type="ECO:0000256" key="6">
    <source>
        <dbReference type="ARBA" id="ARBA00022692"/>
    </source>
</evidence>
<accession>A0A8J2ZIR0</accession>
<feature type="transmembrane region" description="Helical" evidence="10">
    <location>
        <begin position="25"/>
        <end position="46"/>
    </location>
</feature>
<dbReference type="PANTHER" id="PTHR30625">
    <property type="entry name" value="PROTEIN TOLQ"/>
    <property type="match status" value="1"/>
</dbReference>
<gene>
    <name evidence="12" type="primary">TolQ</name>
    <name evidence="10" type="synonym">tolQ</name>
    <name evidence="12" type="ORF">GCM10011415_14000</name>
</gene>
<evidence type="ECO:0000313" key="12">
    <source>
        <dbReference type="EMBL" id="GGG68060.1"/>
    </source>
</evidence>
<evidence type="ECO:0000256" key="8">
    <source>
        <dbReference type="ARBA" id="ARBA00023136"/>
    </source>
</evidence>
<name>A0A8J2ZIR0_9RHOB</name>
<evidence type="ECO:0000256" key="2">
    <source>
        <dbReference type="ARBA" id="ARBA00010442"/>
    </source>
</evidence>
<evidence type="ECO:0000256" key="10">
    <source>
        <dbReference type="HAMAP-Rule" id="MF_02202"/>
    </source>
</evidence>
<evidence type="ECO:0000256" key="9">
    <source>
        <dbReference type="ARBA" id="ARBA00023306"/>
    </source>
</evidence>
<comment type="subunit">
    <text evidence="10">The Tol-Pal system is composed of five core proteins: the inner membrane proteins TolA, TolQ and TolR, the periplasmic protein TolB and the outer membrane protein Pal. They form a network linking the inner and outer membranes and the peptidoglycan layer.</text>
</comment>
<evidence type="ECO:0000256" key="4">
    <source>
        <dbReference type="ARBA" id="ARBA00022519"/>
    </source>
</evidence>
<protein>
    <recommendedName>
        <fullName evidence="10">Tol-Pal system protein TolQ</fullName>
    </recommendedName>
</protein>
<dbReference type="Pfam" id="PF01618">
    <property type="entry name" value="MotA_ExbB"/>
    <property type="match status" value="1"/>
</dbReference>
<comment type="similarity">
    <text evidence="2 10">Belongs to the ExbB/TolQ family.</text>
</comment>
<dbReference type="GO" id="GO:0005886">
    <property type="term" value="C:plasma membrane"/>
    <property type="evidence" value="ECO:0007669"/>
    <property type="project" value="UniProtKB-SubCell"/>
</dbReference>
<keyword evidence="6 10" id="KW-0812">Transmembrane</keyword>
<keyword evidence="7 10" id="KW-1133">Transmembrane helix</keyword>
<organism evidence="12 13">
    <name type="scientific">Salipiger pallidus</name>
    <dbReference type="NCBI Taxonomy" id="1775170"/>
    <lineage>
        <taxon>Bacteria</taxon>
        <taxon>Pseudomonadati</taxon>
        <taxon>Pseudomonadota</taxon>
        <taxon>Alphaproteobacteria</taxon>
        <taxon>Rhodobacterales</taxon>
        <taxon>Roseobacteraceae</taxon>
        <taxon>Salipiger</taxon>
    </lineage>
</organism>
<keyword evidence="5 10" id="KW-0132">Cell division</keyword>
<evidence type="ECO:0000256" key="5">
    <source>
        <dbReference type="ARBA" id="ARBA00022618"/>
    </source>
</evidence>
<evidence type="ECO:0000259" key="11">
    <source>
        <dbReference type="Pfam" id="PF01618"/>
    </source>
</evidence>
<dbReference type="InterPro" id="IPR002898">
    <property type="entry name" value="MotA_ExbB_proton_chnl"/>
</dbReference>
<dbReference type="PANTHER" id="PTHR30625:SF3">
    <property type="entry name" value="TOL-PAL SYSTEM PROTEIN TOLQ"/>
    <property type="match status" value="1"/>
</dbReference>